<dbReference type="SUPFAM" id="SSF88874">
    <property type="entry name" value="Receptor-binding domain of short tail fibre protein gp12"/>
    <property type="match status" value="1"/>
</dbReference>
<evidence type="ECO:0008006" key="4">
    <source>
        <dbReference type="Google" id="ProtNLM"/>
    </source>
</evidence>
<sequence>MGTIRGAASVLVVPIGSMQDYEGDIPGNGIIQESGLTWLLLDGATIGSASSGAARYATDKARELFKKLWNNVNLVIFTNTGVPSTRGATADADFDAGKRLSLPDPRGRAVISAGQGSGLTNRARGQTGGAETHTMSTGEMPTHGHGAYHNNEVYKLGAGGAGENVSLNPTYYGFNAGTDLQGSGNAHNIMQPYYVTGGKLILAGRV</sequence>
<gene>
    <name evidence="2" type="ORF">NC998_20740</name>
</gene>
<name>A0ABV0JD00_9CYAN</name>
<evidence type="ECO:0000256" key="1">
    <source>
        <dbReference type="SAM" id="MobiDB-lite"/>
    </source>
</evidence>
<proteinExistence type="predicted"/>
<dbReference type="Proteomes" id="UP001464891">
    <property type="component" value="Unassembled WGS sequence"/>
</dbReference>
<reference evidence="2 3" key="1">
    <citation type="submission" date="2022-04" db="EMBL/GenBank/DDBJ databases">
        <title>Positive selection, recombination, and allopatry shape intraspecific diversity of widespread and dominant cyanobacteria.</title>
        <authorList>
            <person name="Wei J."/>
            <person name="Shu W."/>
            <person name="Hu C."/>
        </authorList>
    </citation>
    <scope>NUCLEOTIDE SEQUENCE [LARGE SCALE GENOMIC DNA]</scope>
    <source>
        <strain evidence="2 3">GB2-A4</strain>
    </source>
</reference>
<accession>A0ABV0JD00</accession>
<organism evidence="2 3">
    <name type="scientific">Trichocoleus desertorum GB2-A4</name>
    <dbReference type="NCBI Taxonomy" id="2933944"/>
    <lineage>
        <taxon>Bacteria</taxon>
        <taxon>Bacillati</taxon>
        <taxon>Cyanobacteriota</taxon>
        <taxon>Cyanophyceae</taxon>
        <taxon>Leptolyngbyales</taxon>
        <taxon>Trichocoleusaceae</taxon>
        <taxon>Trichocoleus</taxon>
    </lineage>
</organism>
<feature type="region of interest" description="Disordered" evidence="1">
    <location>
        <begin position="105"/>
        <end position="133"/>
    </location>
</feature>
<dbReference type="EMBL" id="JAMPKM010000015">
    <property type="protein sequence ID" value="MEP0819529.1"/>
    <property type="molecule type" value="Genomic_DNA"/>
</dbReference>
<comment type="caution">
    <text evidence="2">The sequence shown here is derived from an EMBL/GenBank/DDBJ whole genome shotgun (WGS) entry which is preliminary data.</text>
</comment>
<dbReference type="RefSeq" id="WP_190440445.1">
    <property type="nucleotide sequence ID" value="NZ_JAMPKM010000015.1"/>
</dbReference>
<protein>
    <recommendedName>
        <fullName evidence="4">Tail fiber protein</fullName>
    </recommendedName>
</protein>
<evidence type="ECO:0000313" key="3">
    <source>
        <dbReference type="Proteomes" id="UP001464891"/>
    </source>
</evidence>
<evidence type="ECO:0000313" key="2">
    <source>
        <dbReference type="EMBL" id="MEP0819529.1"/>
    </source>
</evidence>
<keyword evidence="3" id="KW-1185">Reference proteome</keyword>